<dbReference type="AlphaFoldDB" id="A0A848G240"/>
<sequence>MDNTSASDFQGARPPLGHTLRAGLFGLLLLTSGLPVLAGEWGMQQLYCSSGGLSGRSAGPSPRAVEWMSGGVGAPDRDRLRAMAGSYNVLMVFSDRQGHYLADVPFAVKACNGRPVHADVSEGPFLYLRLPPGCYRMSARLDDAWRSQPLQVGAGARLVRMSFISRQ</sequence>
<dbReference type="EMBL" id="JABBGA010000001">
    <property type="protein sequence ID" value="NML24513.1"/>
    <property type="molecule type" value="Genomic_DNA"/>
</dbReference>
<proteinExistence type="predicted"/>
<name>A0A848G240_9RHOO</name>
<organism evidence="1 2">
    <name type="scientific">Zoogloea dura</name>
    <dbReference type="NCBI Taxonomy" id="2728840"/>
    <lineage>
        <taxon>Bacteria</taxon>
        <taxon>Pseudomonadati</taxon>
        <taxon>Pseudomonadota</taxon>
        <taxon>Betaproteobacteria</taxon>
        <taxon>Rhodocyclales</taxon>
        <taxon>Zoogloeaceae</taxon>
        <taxon>Zoogloea</taxon>
    </lineage>
</organism>
<dbReference type="RefSeq" id="WP_169144136.1">
    <property type="nucleotide sequence ID" value="NZ_JABBGA010000001.1"/>
</dbReference>
<gene>
    <name evidence="1" type="ORF">HHL15_02055</name>
</gene>
<reference evidence="1 2" key="1">
    <citation type="submission" date="2020-04" db="EMBL/GenBank/DDBJ databases">
        <title>Zoogloea sp. G-4-1-14 isolated from soil.</title>
        <authorList>
            <person name="Dahal R.H."/>
        </authorList>
    </citation>
    <scope>NUCLEOTIDE SEQUENCE [LARGE SCALE GENOMIC DNA]</scope>
    <source>
        <strain evidence="1 2">G-4-1-14</strain>
    </source>
</reference>
<accession>A0A848G240</accession>
<evidence type="ECO:0000313" key="1">
    <source>
        <dbReference type="EMBL" id="NML24513.1"/>
    </source>
</evidence>
<evidence type="ECO:0000313" key="2">
    <source>
        <dbReference type="Proteomes" id="UP000580043"/>
    </source>
</evidence>
<dbReference type="Proteomes" id="UP000580043">
    <property type="component" value="Unassembled WGS sequence"/>
</dbReference>
<evidence type="ECO:0008006" key="3">
    <source>
        <dbReference type="Google" id="ProtNLM"/>
    </source>
</evidence>
<comment type="caution">
    <text evidence="1">The sequence shown here is derived from an EMBL/GenBank/DDBJ whole genome shotgun (WGS) entry which is preliminary data.</text>
</comment>
<keyword evidence="2" id="KW-1185">Reference proteome</keyword>
<protein>
    <recommendedName>
        <fullName evidence="3">Carboxypeptidase regulatory-like domain-containing protein</fullName>
    </recommendedName>
</protein>